<dbReference type="PANTHER" id="PTHR33116">
    <property type="entry name" value="REVERSE TRANSCRIPTASE ZINC-BINDING DOMAIN-CONTAINING PROTEIN-RELATED-RELATED"/>
    <property type="match status" value="1"/>
</dbReference>
<gene>
    <name evidence="1" type="ORF">DH2020_035122</name>
</gene>
<evidence type="ECO:0000313" key="2">
    <source>
        <dbReference type="Proteomes" id="UP001318860"/>
    </source>
</evidence>
<reference evidence="1 2" key="1">
    <citation type="journal article" date="2021" name="Comput. Struct. Biotechnol. J.">
        <title>De novo genome assembly of the potent medicinal plant Rehmannia glutinosa using nanopore technology.</title>
        <authorList>
            <person name="Ma L."/>
            <person name="Dong C."/>
            <person name="Song C."/>
            <person name="Wang X."/>
            <person name="Zheng X."/>
            <person name="Niu Y."/>
            <person name="Chen S."/>
            <person name="Feng W."/>
        </authorList>
    </citation>
    <scope>NUCLEOTIDE SEQUENCE [LARGE SCALE GENOMIC DNA]</scope>
    <source>
        <strain evidence="1">DH-2019</strain>
    </source>
</reference>
<keyword evidence="2" id="KW-1185">Reference proteome</keyword>
<comment type="caution">
    <text evidence="1">The sequence shown here is derived from an EMBL/GenBank/DDBJ whole genome shotgun (WGS) entry which is preliminary data.</text>
</comment>
<dbReference type="Proteomes" id="UP001318860">
    <property type="component" value="Unassembled WGS sequence"/>
</dbReference>
<dbReference type="PANTHER" id="PTHR33116:SF86">
    <property type="entry name" value="REVERSE TRANSCRIPTASE DOMAIN-CONTAINING PROTEIN"/>
    <property type="match status" value="1"/>
</dbReference>
<proteinExistence type="predicted"/>
<protein>
    <submittedName>
        <fullName evidence="1">Uncharacterized protein</fullName>
    </submittedName>
</protein>
<name>A0ABR0V7C3_REHGL</name>
<accession>A0ABR0V7C3</accession>
<organism evidence="1 2">
    <name type="scientific">Rehmannia glutinosa</name>
    <name type="common">Chinese foxglove</name>
    <dbReference type="NCBI Taxonomy" id="99300"/>
    <lineage>
        <taxon>Eukaryota</taxon>
        <taxon>Viridiplantae</taxon>
        <taxon>Streptophyta</taxon>
        <taxon>Embryophyta</taxon>
        <taxon>Tracheophyta</taxon>
        <taxon>Spermatophyta</taxon>
        <taxon>Magnoliopsida</taxon>
        <taxon>eudicotyledons</taxon>
        <taxon>Gunneridae</taxon>
        <taxon>Pentapetalae</taxon>
        <taxon>asterids</taxon>
        <taxon>lamiids</taxon>
        <taxon>Lamiales</taxon>
        <taxon>Orobanchaceae</taxon>
        <taxon>Rehmannieae</taxon>
        <taxon>Rehmannia</taxon>
    </lineage>
</organism>
<evidence type="ECO:0000313" key="1">
    <source>
        <dbReference type="EMBL" id="KAK6131123.1"/>
    </source>
</evidence>
<sequence length="228" mass="26030">MSCFKLPVHIYKEICKISTKFWWGSSKNSGKKISWVAWDKLALPKSDGGLGFQDLGLFNEALLTKQLWRLVSQPNLLISKVLKAKYFSKGGLLGCVPRSGDSWVWKSWLKSKKALEMGLRLQVGSGNVVRIWEAPWLLKTPAFMISGIKPADCEIVWARELMTDNGKNWNIGILEQLFCVEDIKNILQVPIKQDGSSDKWIWHWDSKGQFSVKSAYDQLLQARKNEKD</sequence>
<dbReference type="EMBL" id="JABTTQ020001454">
    <property type="protein sequence ID" value="KAK6131123.1"/>
    <property type="molecule type" value="Genomic_DNA"/>
</dbReference>